<dbReference type="InterPro" id="IPR002401">
    <property type="entry name" value="Cyt_P450_E_grp-I"/>
</dbReference>
<dbReference type="Gene3D" id="1.10.630.10">
    <property type="entry name" value="Cytochrome P450"/>
    <property type="match status" value="1"/>
</dbReference>
<dbReference type="InterPro" id="IPR001128">
    <property type="entry name" value="Cyt_P450"/>
</dbReference>
<evidence type="ECO:0000313" key="9">
    <source>
        <dbReference type="EMBL" id="CAA7400211.1"/>
    </source>
</evidence>
<dbReference type="PRINTS" id="PR00385">
    <property type="entry name" value="P450"/>
</dbReference>
<organism evidence="9 10">
    <name type="scientific">Spirodela intermedia</name>
    <name type="common">Intermediate duckweed</name>
    <dbReference type="NCBI Taxonomy" id="51605"/>
    <lineage>
        <taxon>Eukaryota</taxon>
        <taxon>Viridiplantae</taxon>
        <taxon>Streptophyta</taxon>
        <taxon>Embryophyta</taxon>
        <taxon>Tracheophyta</taxon>
        <taxon>Spermatophyta</taxon>
        <taxon>Magnoliopsida</taxon>
        <taxon>Liliopsida</taxon>
        <taxon>Araceae</taxon>
        <taxon>Lemnoideae</taxon>
        <taxon>Spirodela</taxon>
    </lineage>
</organism>
<evidence type="ECO:0000256" key="3">
    <source>
        <dbReference type="ARBA" id="ARBA00022723"/>
    </source>
</evidence>
<dbReference type="GO" id="GO:0004497">
    <property type="term" value="F:monooxygenase activity"/>
    <property type="evidence" value="ECO:0007669"/>
    <property type="project" value="UniProtKB-KW"/>
</dbReference>
<dbReference type="GO" id="GO:0020037">
    <property type="term" value="F:heme binding"/>
    <property type="evidence" value="ECO:0007669"/>
    <property type="project" value="InterPro"/>
</dbReference>
<dbReference type="FunFam" id="1.10.630.10:FF:000012">
    <property type="entry name" value="Cytochrome P450 family protein"/>
    <property type="match status" value="1"/>
</dbReference>
<evidence type="ECO:0000256" key="2">
    <source>
        <dbReference type="ARBA" id="ARBA00022617"/>
    </source>
</evidence>
<evidence type="ECO:0000256" key="5">
    <source>
        <dbReference type="ARBA" id="ARBA00023004"/>
    </source>
</evidence>
<sequence>MASLPDRASSLCSSQLLLTSLTFAIPLFFFLFRKKSRSRDLWRLPPGPPGWPVVGNLFQVALSGKFFMHYVRDLIPVYGPIFTLRMGSRTLIIVSSSELAHQALVQKGQVFASRPAENPTRAVFSCDKFTVNSAIYGPEWRSLRRNMVSGMLSPSRLREFAGVRQDTMDRLVARLHAEADASGGAVWVLRNARFAVFCILLAMCFGLDLSEEEIINVDQVMKQVLIVLNPRMDDFFPLLAPFFPRQRREAMQMRQIQIGTLVPLIDRRRAVLRGHQVGAAEKATAPFSYLDTLVDLKVEGRASSPTDPELVSLCSEFINGGTDTTATAIEWGVGRLIENPPMQSRLYDEIAAHCGRRKVEETDLDKIPYLQAFVKELLRKHPPTYFSLTHAVVEPTTLGGYDIPPGVNVDFYLPTISEDPRSWRNPRAFEPERFLSGGEGADMTGVRGVKMIPFGAGRRICPGLGMGVTHIALMLARMVQEFEWTPHPEHPGVELDEKFEFTVVMARTLRAVVRPRNQQPGGQTGPGRRE</sequence>
<proteinExistence type="inferred from homology"/>
<feature type="binding site" description="axial binding residue" evidence="7">
    <location>
        <position position="461"/>
    </location>
    <ligand>
        <name>heme</name>
        <dbReference type="ChEBI" id="CHEBI:30413"/>
    </ligand>
    <ligandPart>
        <name>Fe</name>
        <dbReference type="ChEBI" id="CHEBI:18248"/>
    </ligandPart>
</feature>
<dbReference type="EMBL" id="LR746271">
    <property type="protein sequence ID" value="CAA7400211.1"/>
    <property type="molecule type" value="Genomic_DNA"/>
</dbReference>
<keyword evidence="2 7" id="KW-0349">Heme</keyword>
<dbReference type="GO" id="GO:0016705">
    <property type="term" value="F:oxidoreductase activity, acting on paired donors, with incorporation or reduction of molecular oxygen"/>
    <property type="evidence" value="ECO:0007669"/>
    <property type="project" value="InterPro"/>
</dbReference>
<dbReference type="SUPFAM" id="SSF48264">
    <property type="entry name" value="Cytochrome P450"/>
    <property type="match status" value="1"/>
</dbReference>
<dbReference type="Proteomes" id="UP000663760">
    <property type="component" value="Chromosome 8"/>
</dbReference>
<keyword evidence="6 8" id="KW-0503">Monooxygenase</keyword>
<dbReference type="AlphaFoldDB" id="A0A7I8KRH5"/>
<name>A0A7I8KRH5_SPIIN</name>
<dbReference type="PANTHER" id="PTHR47944">
    <property type="entry name" value="CYTOCHROME P450 98A9"/>
    <property type="match status" value="1"/>
</dbReference>
<dbReference type="PANTHER" id="PTHR47944:SF19">
    <property type="entry name" value="CYTOCHROME P450 77A4"/>
    <property type="match status" value="1"/>
</dbReference>
<comment type="similarity">
    <text evidence="1 8">Belongs to the cytochrome P450 family.</text>
</comment>
<gene>
    <name evidence="9" type="ORF">SI8410_08010889</name>
</gene>
<evidence type="ECO:0000256" key="6">
    <source>
        <dbReference type="ARBA" id="ARBA00023033"/>
    </source>
</evidence>
<dbReference type="OrthoDB" id="1470350at2759"/>
<evidence type="ECO:0000256" key="7">
    <source>
        <dbReference type="PIRSR" id="PIRSR602401-1"/>
    </source>
</evidence>
<evidence type="ECO:0000256" key="4">
    <source>
        <dbReference type="ARBA" id="ARBA00023002"/>
    </source>
</evidence>
<dbReference type="InterPro" id="IPR017972">
    <property type="entry name" value="Cyt_P450_CS"/>
</dbReference>
<evidence type="ECO:0000256" key="8">
    <source>
        <dbReference type="RuleBase" id="RU000461"/>
    </source>
</evidence>
<keyword evidence="10" id="KW-1185">Reference proteome</keyword>
<evidence type="ECO:0000313" key="10">
    <source>
        <dbReference type="Proteomes" id="UP000663760"/>
    </source>
</evidence>
<evidence type="ECO:0000256" key="1">
    <source>
        <dbReference type="ARBA" id="ARBA00010617"/>
    </source>
</evidence>
<dbReference type="GO" id="GO:0005506">
    <property type="term" value="F:iron ion binding"/>
    <property type="evidence" value="ECO:0007669"/>
    <property type="project" value="InterPro"/>
</dbReference>
<protein>
    <submittedName>
        <fullName evidence="9">Uncharacterized protein</fullName>
    </submittedName>
</protein>
<reference evidence="9" key="1">
    <citation type="submission" date="2020-02" db="EMBL/GenBank/DDBJ databases">
        <authorList>
            <person name="Scholz U."/>
            <person name="Mascher M."/>
            <person name="Fiebig A."/>
        </authorList>
    </citation>
    <scope>NUCLEOTIDE SEQUENCE</scope>
</reference>
<dbReference type="PROSITE" id="PS00086">
    <property type="entry name" value="CYTOCHROME_P450"/>
    <property type="match status" value="1"/>
</dbReference>
<dbReference type="Pfam" id="PF00067">
    <property type="entry name" value="p450"/>
    <property type="match status" value="1"/>
</dbReference>
<dbReference type="PRINTS" id="PR00463">
    <property type="entry name" value="EP450I"/>
</dbReference>
<keyword evidence="4 8" id="KW-0560">Oxidoreductase</keyword>
<keyword evidence="3 7" id="KW-0479">Metal-binding</keyword>
<comment type="cofactor">
    <cofactor evidence="7">
        <name>heme</name>
        <dbReference type="ChEBI" id="CHEBI:30413"/>
    </cofactor>
</comment>
<keyword evidence="5 7" id="KW-0408">Iron</keyword>
<dbReference type="CDD" id="cd11075">
    <property type="entry name" value="CYP77_89"/>
    <property type="match status" value="1"/>
</dbReference>
<accession>A0A7I8KRH5</accession>
<dbReference type="InterPro" id="IPR036396">
    <property type="entry name" value="Cyt_P450_sf"/>
</dbReference>